<reference evidence="1" key="7">
    <citation type="journal article" date="2005" name="Science">
        <title>The Transcriptional Landscape of the Mammalian Genome.</title>
        <authorList>
            <consortium name="The FANTOM Consortium"/>
            <consortium name="Riken Genome Exploration Research Group and Genome Science Group (Genome Network Project Core Group)"/>
        </authorList>
    </citation>
    <scope>NUCLEOTIDE SEQUENCE</scope>
    <source>
        <strain evidence="1">C57BL/6J</strain>
        <tissue evidence="1">Testis</tissue>
    </source>
</reference>
<reference evidence="1" key="2">
    <citation type="journal article" date="2000" name="Genome Res.">
        <title>Normalization and subtraction of cap-trapper-selected cDNAs to prepare full-length cDNA libraries for rapid discovery of new genes.</title>
        <authorList>
            <person name="Carninci P."/>
            <person name="Shibata Y."/>
            <person name="Hayatsu N."/>
            <person name="Sugahara Y."/>
            <person name="Shibata K."/>
            <person name="Itoh M."/>
            <person name="Konno H."/>
            <person name="Okazaki Y."/>
            <person name="Muramatsu M."/>
            <person name="Hayashizaki Y."/>
        </authorList>
    </citation>
    <scope>NUCLEOTIDE SEQUENCE</scope>
    <source>
        <strain evidence="1">C57BL/6J</strain>
        <tissue evidence="1">Testis</tissue>
    </source>
</reference>
<proteinExistence type="evidence at transcript level"/>
<reference evidence="1" key="1">
    <citation type="journal article" date="1999" name="Methods Enzymol.">
        <title>High-efficiency full-length cDNA cloning.</title>
        <authorList>
            <person name="Carninci P."/>
            <person name="Hayashizaki Y."/>
        </authorList>
    </citation>
    <scope>NUCLEOTIDE SEQUENCE</scope>
    <source>
        <strain evidence="1">C57BL/6J</strain>
        <tissue evidence="1">Testis</tissue>
    </source>
</reference>
<reference evidence="1" key="8">
    <citation type="journal article" date="2005" name="Science">
        <title>Antisense Transcription in the Mammalian Transcriptome.</title>
        <authorList>
            <consortium name="RIKEN Genome Exploration Research Group and Genome Science Group (Genome Network Project Core Group) and the FANTOM Consortium"/>
        </authorList>
    </citation>
    <scope>NUCLEOTIDE SEQUENCE</scope>
    <source>
        <strain evidence="1">C57BL/6J</strain>
        <tissue evidence="1">Testis</tissue>
    </source>
</reference>
<sequence length="99" mass="11070">MVSCIELSQAAGTGNLSPQGHTISHGRTRNWMLAFLDPLSRFVNIKRSSPKVNELYLTLASRWISSMTPDLIFSSYPRNIGMAEQTPREKLTGFAQLTK</sequence>
<accession>Q8BIS7</accession>
<evidence type="ECO:0000313" key="1">
    <source>
        <dbReference type="EMBL" id="BAC25602.1"/>
    </source>
</evidence>
<reference evidence="1" key="6">
    <citation type="journal article" date="2002" name="Nature">
        <title>Analysis of the mouse transcriptome based on functional annotation of 60,770 full-length cDNAs.</title>
        <authorList>
            <consortium name="The FANTOM Consortium and the RIKEN Genome Exploration Research Group Phase I and II Team"/>
        </authorList>
    </citation>
    <scope>NUCLEOTIDE SEQUENCE</scope>
    <source>
        <strain evidence="1">C57BL/6J</strain>
        <tissue evidence="1">Testis</tissue>
    </source>
</reference>
<dbReference type="AlphaFoldDB" id="Q8BIS7"/>
<reference evidence="1" key="4">
    <citation type="submission" date="2000-08" db="EMBL/GenBank/DDBJ databases">
        <authorList>
            <person name="Adachi J."/>
            <person name="Aizawa K."/>
            <person name="Akahira S."/>
            <person name="Akimura T."/>
            <person name="Arai A."/>
            <person name="Aono H."/>
            <person name="Arakawa T."/>
            <person name="Bono H."/>
            <person name="Carninci P."/>
            <person name="Fukuda S."/>
            <person name="Fukunishi Y."/>
            <person name="Furuno M."/>
            <person name="Hanagaki T."/>
            <person name="Hara A."/>
            <person name="Hayatsu N."/>
            <person name="Hiramoto K."/>
            <person name="Hiraoka T."/>
            <person name="Hori F."/>
            <person name="Imotani K."/>
            <person name="Ishii Y."/>
            <person name="Itoh M."/>
            <person name="Izawa M."/>
            <person name="Kasukawa T."/>
            <person name="Kato H."/>
            <person name="Kawai J."/>
            <person name="Kojima Y."/>
            <person name="Konno H."/>
            <person name="Kouda M."/>
            <person name="Koya S."/>
            <person name="Kurihara C."/>
            <person name="Matsuyama T."/>
            <person name="Miyazaki A."/>
            <person name="Nishi K."/>
            <person name="Nomura K."/>
            <person name="Numazaki R."/>
            <person name="Ohno M."/>
            <person name="Okazaki Y."/>
            <person name="Okido T."/>
            <person name="Owa C."/>
            <person name="Saito H."/>
            <person name="Saito R."/>
            <person name="Sakai C."/>
            <person name="Sakai K."/>
            <person name="Sano H."/>
            <person name="Sasaki D."/>
            <person name="Shibata K."/>
            <person name="Shibata Y."/>
            <person name="Shinagawa A."/>
            <person name="Shiraki T."/>
            <person name="Sogabe Y."/>
            <person name="Suzuki H."/>
            <person name="Tagami M."/>
            <person name="Tagawa A."/>
            <person name="Takahashi F."/>
            <person name="Tanaka T."/>
            <person name="Tejima Y."/>
            <person name="Toya T."/>
            <person name="Yamamura T."/>
            <person name="Yasunishi A."/>
            <person name="Yoshida K."/>
            <person name="Yoshino M."/>
            <person name="Muramatsu M."/>
            <person name="Hayashizaki Y."/>
        </authorList>
    </citation>
    <scope>NUCLEOTIDE SEQUENCE</scope>
    <source>
        <strain evidence="1">C57BL/6J</strain>
        <tissue evidence="1">Testis</tissue>
    </source>
</reference>
<protein>
    <submittedName>
        <fullName evidence="1">Uncharacterized protein</fullName>
    </submittedName>
</protein>
<reference evidence="1" key="3">
    <citation type="journal article" date="2000" name="Genome Res.">
        <title>RIKEN integrated sequence analysis (RISA) system--384-format sequencing pipeline with 384 multicapillary sequencer.</title>
        <authorList>
            <person name="Shibata K."/>
            <person name="Itoh M."/>
            <person name="Aizawa K."/>
            <person name="Nagaoka S."/>
            <person name="Sasaki N."/>
            <person name="Carninci P."/>
            <person name="Konno H."/>
            <person name="Akiyama J."/>
            <person name="Nishi K."/>
            <person name="Kitsunai T."/>
            <person name="Tashiro H."/>
            <person name="Itoh M."/>
            <person name="Sumi N."/>
            <person name="Ishii Y."/>
            <person name="Nakamura S."/>
            <person name="Hazama M."/>
            <person name="Nishine T."/>
            <person name="Harada A."/>
            <person name="Yamamoto R."/>
            <person name="Matsumoto H."/>
            <person name="Sakaguchi S."/>
            <person name="Ikegami T."/>
            <person name="Kashiwagi K."/>
            <person name="Fujiwake S."/>
            <person name="Inoue K."/>
            <person name="Togawa Y."/>
            <person name="Izawa M."/>
            <person name="Ohara E."/>
            <person name="Watahiki M."/>
            <person name="Yoneda Y."/>
            <person name="Ishikawa T."/>
            <person name="Ozawa K."/>
            <person name="Tanaka T."/>
            <person name="Matsuura S."/>
            <person name="Kawai J."/>
            <person name="Okazaki Y."/>
            <person name="Muramatsu M."/>
            <person name="Inoue Y."/>
            <person name="Kira A."/>
            <person name="Hayashizaki Y."/>
        </authorList>
    </citation>
    <scope>NUCLEOTIDE SEQUENCE</scope>
    <source>
        <strain evidence="1">C57BL/6J</strain>
        <tissue evidence="1">Testis</tissue>
    </source>
</reference>
<dbReference type="UCSC" id="uc007jbd.3">
    <property type="organism name" value="mouse"/>
</dbReference>
<name>Q8BIS7_MOUSE</name>
<dbReference type="EMBL" id="AK019676">
    <property type="protein sequence ID" value="BAC25602.1"/>
    <property type="molecule type" value="mRNA"/>
</dbReference>
<reference evidence="1" key="5">
    <citation type="journal article" date="2001" name="Nature">
        <title>Functional annotation of a full-length mouse cDNA collection.</title>
        <authorList>
            <consortium name="The RIKEN Genome Exploration Research Group Phase II Team and the FANTOM Consortium"/>
        </authorList>
    </citation>
    <scope>NUCLEOTIDE SEQUENCE</scope>
    <source>
        <strain evidence="1">C57BL/6J</strain>
        <tissue evidence="1">Testis</tissue>
    </source>
</reference>
<organism evidence="1">
    <name type="scientific">Mus musculus</name>
    <name type="common">Mouse</name>
    <dbReference type="NCBI Taxonomy" id="10090"/>
    <lineage>
        <taxon>Eukaryota</taxon>
        <taxon>Metazoa</taxon>
        <taxon>Chordata</taxon>
        <taxon>Craniata</taxon>
        <taxon>Vertebrata</taxon>
        <taxon>Euteleostomi</taxon>
        <taxon>Mammalia</taxon>
        <taxon>Eutheria</taxon>
        <taxon>Euarchontoglires</taxon>
        <taxon>Glires</taxon>
        <taxon>Rodentia</taxon>
        <taxon>Myomorpha</taxon>
        <taxon>Muroidea</taxon>
        <taxon>Muridae</taxon>
        <taxon>Murinae</taxon>
        <taxon>Mus</taxon>
        <taxon>Mus</taxon>
    </lineage>
</organism>